<sequence>MSEVVKVLEGNMNAESNIDHNFVATSAAKFSIAENTSSSDPPVASDISGPRRRWSRWKCGMPSRLSSGQSGDDERTAEQTGCSTGQCGMESSRGALRLDPCRGRALRRDLPDRSSPRRQSLPSDPSTRADEVATGHTA</sequence>
<feature type="compositionally biased region" description="Low complexity" evidence="1">
    <location>
        <begin position="117"/>
        <end position="126"/>
    </location>
</feature>
<accession>A0A5J9SHV9</accession>
<keyword evidence="3" id="KW-1185">Reference proteome</keyword>
<dbReference type="EMBL" id="RWGY01000827">
    <property type="protein sequence ID" value="TVT98639.1"/>
    <property type="molecule type" value="Genomic_DNA"/>
</dbReference>
<feature type="region of interest" description="Disordered" evidence="1">
    <location>
        <begin position="33"/>
        <end position="138"/>
    </location>
</feature>
<proteinExistence type="predicted"/>
<organism evidence="2 3">
    <name type="scientific">Eragrostis curvula</name>
    <name type="common">weeping love grass</name>
    <dbReference type="NCBI Taxonomy" id="38414"/>
    <lineage>
        <taxon>Eukaryota</taxon>
        <taxon>Viridiplantae</taxon>
        <taxon>Streptophyta</taxon>
        <taxon>Embryophyta</taxon>
        <taxon>Tracheophyta</taxon>
        <taxon>Spermatophyta</taxon>
        <taxon>Magnoliopsida</taxon>
        <taxon>Liliopsida</taxon>
        <taxon>Poales</taxon>
        <taxon>Poaceae</taxon>
        <taxon>PACMAD clade</taxon>
        <taxon>Chloridoideae</taxon>
        <taxon>Eragrostideae</taxon>
        <taxon>Eragrostidinae</taxon>
        <taxon>Eragrostis</taxon>
    </lineage>
</organism>
<dbReference type="AlphaFoldDB" id="A0A5J9SHV9"/>
<reference evidence="2 3" key="1">
    <citation type="journal article" date="2019" name="Sci. Rep.">
        <title>A high-quality genome of Eragrostis curvula grass provides insights into Poaceae evolution and supports new strategies to enhance forage quality.</title>
        <authorList>
            <person name="Carballo J."/>
            <person name="Santos B.A.C.M."/>
            <person name="Zappacosta D."/>
            <person name="Garbus I."/>
            <person name="Selva J.P."/>
            <person name="Gallo C.A."/>
            <person name="Diaz A."/>
            <person name="Albertini E."/>
            <person name="Caccamo M."/>
            <person name="Echenique V."/>
        </authorList>
    </citation>
    <scope>NUCLEOTIDE SEQUENCE [LARGE SCALE GENOMIC DNA]</scope>
    <source>
        <strain evidence="3">cv. Victoria</strain>
        <tissue evidence="2">Leaf</tissue>
    </source>
</reference>
<name>A0A5J9SHV9_9POAL</name>
<comment type="caution">
    <text evidence="2">The sequence shown here is derived from an EMBL/GenBank/DDBJ whole genome shotgun (WGS) entry which is preliminary data.</text>
</comment>
<protein>
    <submittedName>
        <fullName evidence="2">Uncharacterized protein</fullName>
    </submittedName>
</protein>
<evidence type="ECO:0000313" key="3">
    <source>
        <dbReference type="Proteomes" id="UP000324897"/>
    </source>
</evidence>
<gene>
    <name evidence="2" type="ORF">EJB05_56074</name>
</gene>
<evidence type="ECO:0000313" key="2">
    <source>
        <dbReference type="EMBL" id="TVT98639.1"/>
    </source>
</evidence>
<dbReference type="Proteomes" id="UP000324897">
    <property type="component" value="Unassembled WGS sequence"/>
</dbReference>
<evidence type="ECO:0000256" key="1">
    <source>
        <dbReference type="SAM" id="MobiDB-lite"/>
    </source>
</evidence>
<feature type="non-terminal residue" evidence="2">
    <location>
        <position position="1"/>
    </location>
</feature>
<dbReference type="Gramene" id="TVT98639">
    <property type="protein sequence ID" value="TVT98639"/>
    <property type="gene ID" value="EJB05_56074"/>
</dbReference>
<feature type="compositionally biased region" description="Basic and acidic residues" evidence="1">
    <location>
        <begin position="99"/>
        <end position="115"/>
    </location>
</feature>
<feature type="compositionally biased region" description="Basic and acidic residues" evidence="1">
    <location>
        <begin position="127"/>
        <end position="138"/>
    </location>
</feature>